<dbReference type="InterPro" id="IPR005807">
    <property type="entry name" value="SecE_bac"/>
</dbReference>
<evidence type="ECO:0000256" key="2">
    <source>
        <dbReference type="ARBA" id="ARBA00022448"/>
    </source>
</evidence>
<accession>A0A8J7TKS2</accession>
<keyword evidence="3" id="KW-1003">Cell membrane</keyword>
<gene>
    <name evidence="11" type="primary">secE</name>
    <name evidence="11" type="ORF">J0M35_02610</name>
</gene>
<comment type="subcellular location">
    <subcellularLocation>
        <location evidence="1">Membrane</location>
    </subcellularLocation>
</comment>
<feature type="compositionally biased region" description="Polar residues" evidence="9">
    <location>
        <begin position="1"/>
        <end position="10"/>
    </location>
</feature>
<sequence length="104" mass="11610">MANQNMTVTAPSEQEPGKEPKKPQAEKEASGIKAIAQFMKEVAIEHRKITWPDRRQIVRETWSVIFLVSAITVMVLGIDWVLGHVIFGPLEHWARLHGAGVGRG</sequence>
<dbReference type="GO" id="GO:0006886">
    <property type="term" value="P:intracellular protein transport"/>
    <property type="evidence" value="ECO:0007669"/>
    <property type="project" value="InterPro"/>
</dbReference>
<evidence type="ECO:0000313" key="12">
    <source>
        <dbReference type="Proteomes" id="UP000664277"/>
    </source>
</evidence>
<feature type="region of interest" description="Disordered" evidence="9">
    <location>
        <begin position="1"/>
        <end position="30"/>
    </location>
</feature>
<reference evidence="11" key="1">
    <citation type="submission" date="2021-02" db="EMBL/GenBank/DDBJ databases">
        <title>Genome-Resolved Metagenomics of a Microbial Community Performing Photosynthetic Biological Nutrient Removal.</title>
        <authorList>
            <person name="Mcdaniel E.A."/>
        </authorList>
    </citation>
    <scope>NUCLEOTIDE SEQUENCE</scope>
    <source>
        <strain evidence="11">UWPOB_OBS1</strain>
    </source>
</reference>
<keyword evidence="7" id="KW-0811">Translocation</keyword>
<evidence type="ECO:0000256" key="10">
    <source>
        <dbReference type="SAM" id="Phobius"/>
    </source>
</evidence>
<dbReference type="GO" id="GO:0005886">
    <property type="term" value="C:plasma membrane"/>
    <property type="evidence" value="ECO:0007669"/>
    <property type="project" value="TreeGrafter"/>
</dbReference>
<dbReference type="GO" id="GO:0008320">
    <property type="term" value="F:protein transmembrane transporter activity"/>
    <property type="evidence" value="ECO:0007669"/>
    <property type="project" value="InterPro"/>
</dbReference>
<evidence type="ECO:0000256" key="6">
    <source>
        <dbReference type="ARBA" id="ARBA00022989"/>
    </source>
</evidence>
<name>A0A8J7TKS2_9BACT</name>
<evidence type="ECO:0000256" key="5">
    <source>
        <dbReference type="ARBA" id="ARBA00022927"/>
    </source>
</evidence>
<feature type="compositionally biased region" description="Basic and acidic residues" evidence="9">
    <location>
        <begin position="15"/>
        <end position="30"/>
    </location>
</feature>
<dbReference type="Proteomes" id="UP000664277">
    <property type="component" value="Unassembled WGS sequence"/>
</dbReference>
<keyword evidence="8 10" id="KW-0472">Membrane</keyword>
<evidence type="ECO:0000256" key="8">
    <source>
        <dbReference type="ARBA" id="ARBA00023136"/>
    </source>
</evidence>
<dbReference type="PANTHER" id="PTHR33910:SF1">
    <property type="entry name" value="PROTEIN TRANSLOCASE SUBUNIT SECE"/>
    <property type="match status" value="1"/>
</dbReference>
<evidence type="ECO:0000256" key="7">
    <source>
        <dbReference type="ARBA" id="ARBA00023010"/>
    </source>
</evidence>
<keyword evidence="6 10" id="KW-1133">Transmembrane helix</keyword>
<dbReference type="GO" id="GO:0043952">
    <property type="term" value="P:protein transport by the Sec complex"/>
    <property type="evidence" value="ECO:0007669"/>
    <property type="project" value="TreeGrafter"/>
</dbReference>
<keyword evidence="2" id="KW-0813">Transport</keyword>
<comment type="caution">
    <text evidence="11">The sequence shown here is derived from an EMBL/GenBank/DDBJ whole genome shotgun (WGS) entry which is preliminary data.</text>
</comment>
<dbReference type="GO" id="GO:0009306">
    <property type="term" value="P:protein secretion"/>
    <property type="evidence" value="ECO:0007669"/>
    <property type="project" value="InterPro"/>
</dbReference>
<dbReference type="Gene3D" id="1.20.5.1030">
    <property type="entry name" value="Preprotein translocase secy subunit"/>
    <property type="match status" value="1"/>
</dbReference>
<organism evidence="11 12">
    <name type="scientific">Candidatus Obscuribacter phosphatis</name>
    <dbReference type="NCBI Taxonomy" id="1906157"/>
    <lineage>
        <taxon>Bacteria</taxon>
        <taxon>Bacillati</taxon>
        <taxon>Candidatus Melainabacteria</taxon>
        <taxon>Candidatus Obscuribacterales</taxon>
        <taxon>Candidatus Obscuribacteraceae</taxon>
        <taxon>Candidatus Obscuribacter</taxon>
    </lineage>
</organism>
<protein>
    <submittedName>
        <fullName evidence="11">Preprotein translocase subunit SecE</fullName>
    </submittedName>
</protein>
<keyword evidence="5" id="KW-0653">Protein transport</keyword>
<evidence type="ECO:0000256" key="1">
    <source>
        <dbReference type="ARBA" id="ARBA00004370"/>
    </source>
</evidence>
<keyword evidence="4 10" id="KW-0812">Transmembrane</keyword>
<evidence type="ECO:0000256" key="3">
    <source>
        <dbReference type="ARBA" id="ARBA00022475"/>
    </source>
</evidence>
<dbReference type="InterPro" id="IPR001901">
    <property type="entry name" value="Translocase_SecE/Sec61-g"/>
</dbReference>
<evidence type="ECO:0000256" key="4">
    <source>
        <dbReference type="ARBA" id="ARBA00022692"/>
    </source>
</evidence>
<evidence type="ECO:0000313" key="11">
    <source>
        <dbReference type="EMBL" id="MBN8659226.1"/>
    </source>
</evidence>
<proteinExistence type="predicted"/>
<dbReference type="NCBIfam" id="TIGR00964">
    <property type="entry name" value="secE_bact"/>
    <property type="match status" value="1"/>
</dbReference>
<dbReference type="InterPro" id="IPR038379">
    <property type="entry name" value="SecE_sf"/>
</dbReference>
<dbReference type="AlphaFoldDB" id="A0A8J7TKS2"/>
<feature type="transmembrane region" description="Helical" evidence="10">
    <location>
        <begin position="64"/>
        <end position="87"/>
    </location>
</feature>
<dbReference type="GO" id="GO:0006605">
    <property type="term" value="P:protein targeting"/>
    <property type="evidence" value="ECO:0007669"/>
    <property type="project" value="InterPro"/>
</dbReference>
<evidence type="ECO:0000256" key="9">
    <source>
        <dbReference type="SAM" id="MobiDB-lite"/>
    </source>
</evidence>
<dbReference type="EMBL" id="JAFLCK010000002">
    <property type="protein sequence ID" value="MBN8659226.1"/>
    <property type="molecule type" value="Genomic_DNA"/>
</dbReference>
<dbReference type="Pfam" id="PF00584">
    <property type="entry name" value="SecE"/>
    <property type="match status" value="1"/>
</dbReference>
<dbReference type="PANTHER" id="PTHR33910">
    <property type="entry name" value="PROTEIN TRANSLOCASE SUBUNIT SECE"/>
    <property type="match status" value="1"/>
</dbReference>